<gene>
    <name evidence="7" type="ORF">QBC37DRAFT_83440</name>
</gene>
<keyword evidence="2" id="KW-0285">Flavoprotein</keyword>
<dbReference type="Pfam" id="PF00743">
    <property type="entry name" value="FMO-like"/>
    <property type="match status" value="1"/>
</dbReference>
<dbReference type="EMBL" id="MU858066">
    <property type="protein sequence ID" value="KAK4216630.1"/>
    <property type="molecule type" value="Genomic_DNA"/>
</dbReference>
<dbReference type="PRINTS" id="PR00370">
    <property type="entry name" value="FMOXYGENASE"/>
</dbReference>
<evidence type="ECO:0000256" key="2">
    <source>
        <dbReference type="ARBA" id="ARBA00022630"/>
    </source>
</evidence>
<dbReference type="Proteomes" id="UP001301769">
    <property type="component" value="Unassembled WGS sequence"/>
</dbReference>
<comment type="caution">
    <text evidence="7">The sequence shown here is derived from an EMBL/GenBank/DDBJ whole genome shotgun (WGS) entry which is preliminary data.</text>
</comment>
<proteinExistence type="inferred from homology"/>
<evidence type="ECO:0000256" key="5">
    <source>
        <dbReference type="ARBA" id="ARBA00023002"/>
    </source>
</evidence>
<dbReference type="InterPro" id="IPR050346">
    <property type="entry name" value="FMO-like"/>
</dbReference>
<sequence>MKVAVIGGGPSGIVTLKYLLGAHLSLRTRPIEAKLFESEDSVGGTFFARTYEDAELVSSKQLTLYSDFRLPDEPDFLSAKRYIEYLKEYCTHFQLWEHIHLSTKVQSITRDTAGKHTVTYVVKKTGEQLQWECDAIAICSGLHVTPNIPHIPGMENIPLRMHSSEFKGRAQLGENKTVLVLGSGETGADVSYMAVTAPTQRVIMCHRSGFHFAPKRNLKPVLLPFLRGKSTEPAPLPNKTDTIPLDNSRASLFDTAYVHPLLRNHTALWTFYDMYVRSILWLNTGTPEGLDQLVGEPDADKNHVSRIFFNKSGNAGPYISHPYRRSAKYANNRLDRIRRPLIQVPVVDTGGKFIDLAPWPESVSDKGVVRFTPTDQRLEYSRIKNDSVKPDIVIYCTGYRQEFAFFEEHNTLCDEAKNSSEPIKIPQRYPLANEANIRDIWKHDDHTVGFIGFVRPSLGAIPPISEMQAQLWIVNLVAPDYLPRRILPGSSVPWGGLIKASQGQLKDDESHYRLAHPSGSRIKYGVDHESYVYQLALDMGSAMGVVDVLWRGVVERWLLARINDNQALEVKDSKSMKGLKGGGGGWKLPIVWALGANYNAKFRLTGPWQWEGGGAEEQLEGEMWDVICRRRWFWDLFLLSFLPMMIFGPLSFAVWVYTTGYWVIFGVEPTSLDLTLGLGGTRKVKQMVNDDADAACALKEKMLANGLDFGEGCY</sequence>
<keyword evidence="3" id="KW-0274">FAD</keyword>
<evidence type="ECO:0000256" key="4">
    <source>
        <dbReference type="ARBA" id="ARBA00022857"/>
    </source>
</evidence>
<evidence type="ECO:0000256" key="3">
    <source>
        <dbReference type="ARBA" id="ARBA00022827"/>
    </source>
</evidence>
<evidence type="ECO:0000256" key="1">
    <source>
        <dbReference type="ARBA" id="ARBA00009183"/>
    </source>
</evidence>
<keyword evidence="5" id="KW-0560">Oxidoreductase</keyword>
<accession>A0AAN6YDI6</accession>
<protein>
    <recommendedName>
        <fullName evidence="9">Flavin-containing monooxygenase</fullName>
    </recommendedName>
</protein>
<reference evidence="7" key="2">
    <citation type="submission" date="2023-05" db="EMBL/GenBank/DDBJ databases">
        <authorList>
            <consortium name="Lawrence Berkeley National Laboratory"/>
            <person name="Steindorff A."/>
            <person name="Hensen N."/>
            <person name="Bonometti L."/>
            <person name="Westerberg I."/>
            <person name="Brannstrom I.O."/>
            <person name="Guillou S."/>
            <person name="Cros-Aarteil S."/>
            <person name="Calhoun S."/>
            <person name="Haridas S."/>
            <person name="Kuo A."/>
            <person name="Mondo S."/>
            <person name="Pangilinan J."/>
            <person name="Riley R."/>
            <person name="Labutti K."/>
            <person name="Andreopoulos B."/>
            <person name="Lipzen A."/>
            <person name="Chen C."/>
            <person name="Yanf M."/>
            <person name="Daum C."/>
            <person name="Ng V."/>
            <person name="Clum A."/>
            <person name="Ohm R."/>
            <person name="Martin F."/>
            <person name="Silar P."/>
            <person name="Natvig D."/>
            <person name="Lalanne C."/>
            <person name="Gautier V."/>
            <person name="Ament-Velasquez S.L."/>
            <person name="Kruys A."/>
            <person name="Hutchinson M.I."/>
            <person name="Powell A.J."/>
            <person name="Barry K."/>
            <person name="Miller A.N."/>
            <person name="Grigoriev I.V."/>
            <person name="Debuchy R."/>
            <person name="Gladieux P."/>
            <person name="Thoren M.H."/>
            <person name="Johannesson H."/>
        </authorList>
    </citation>
    <scope>NUCLEOTIDE SEQUENCE</scope>
    <source>
        <strain evidence="7">PSN293</strain>
    </source>
</reference>
<dbReference type="PANTHER" id="PTHR23023">
    <property type="entry name" value="DIMETHYLANILINE MONOOXYGENASE"/>
    <property type="match status" value="1"/>
</dbReference>
<dbReference type="InterPro" id="IPR036188">
    <property type="entry name" value="FAD/NAD-bd_sf"/>
</dbReference>
<evidence type="ECO:0000256" key="6">
    <source>
        <dbReference type="SAM" id="Phobius"/>
    </source>
</evidence>
<keyword evidence="4" id="KW-0521">NADP</keyword>
<dbReference type="Gene3D" id="3.50.50.60">
    <property type="entry name" value="FAD/NAD(P)-binding domain"/>
    <property type="match status" value="1"/>
</dbReference>
<evidence type="ECO:0008006" key="9">
    <source>
        <dbReference type="Google" id="ProtNLM"/>
    </source>
</evidence>
<keyword evidence="6" id="KW-0812">Transmembrane</keyword>
<dbReference type="InterPro" id="IPR000960">
    <property type="entry name" value="Flavin_mOase"/>
</dbReference>
<keyword evidence="6" id="KW-1133">Transmembrane helix</keyword>
<evidence type="ECO:0000313" key="7">
    <source>
        <dbReference type="EMBL" id="KAK4216630.1"/>
    </source>
</evidence>
<feature type="transmembrane region" description="Helical" evidence="6">
    <location>
        <begin position="632"/>
        <end position="657"/>
    </location>
</feature>
<dbReference type="AlphaFoldDB" id="A0AAN6YDI6"/>
<dbReference type="InterPro" id="IPR020946">
    <property type="entry name" value="Flavin_mOase-like"/>
</dbReference>
<organism evidence="7 8">
    <name type="scientific">Rhypophila decipiens</name>
    <dbReference type="NCBI Taxonomy" id="261697"/>
    <lineage>
        <taxon>Eukaryota</taxon>
        <taxon>Fungi</taxon>
        <taxon>Dikarya</taxon>
        <taxon>Ascomycota</taxon>
        <taxon>Pezizomycotina</taxon>
        <taxon>Sordariomycetes</taxon>
        <taxon>Sordariomycetidae</taxon>
        <taxon>Sordariales</taxon>
        <taxon>Naviculisporaceae</taxon>
        <taxon>Rhypophila</taxon>
    </lineage>
</organism>
<dbReference type="GO" id="GO:0050661">
    <property type="term" value="F:NADP binding"/>
    <property type="evidence" value="ECO:0007669"/>
    <property type="project" value="InterPro"/>
</dbReference>
<keyword evidence="8" id="KW-1185">Reference proteome</keyword>
<dbReference type="GO" id="GO:0004499">
    <property type="term" value="F:N,N-dimethylaniline monooxygenase activity"/>
    <property type="evidence" value="ECO:0007669"/>
    <property type="project" value="InterPro"/>
</dbReference>
<reference evidence="7" key="1">
    <citation type="journal article" date="2023" name="Mol. Phylogenet. Evol.">
        <title>Genome-scale phylogeny and comparative genomics of the fungal order Sordariales.</title>
        <authorList>
            <person name="Hensen N."/>
            <person name="Bonometti L."/>
            <person name="Westerberg I."/>
            <person name="Brannstrom I.O."/>
            <person name="Guillou S."/>
            <person name="Cros-Aarteil S."/>
            <person name="Calhoun S."/>
            <person name="Haridas S."/>
            <person name="Kuo A."/>
            <person name="Mondo S."/>
            <person name="Pangilinan J."/>
            <person name="Riley R."/>
            <person name="LaButti K."/>
            <person name="Andreopoulos B."/>
            <person name="Lipzen A."/>
            <person name="Chen C."/>
            <person name="Yan M."/>
            <person name="Daum C."/>
            <person name="Ng V."/>
            <person name="Clum A."/>
            <person name="Steindorff A."/>
            <person name="Ohm R.A."/>
            <person name="Martin F."/>
            <person name="Silar P."/>
            <person name="Natvig D.O."/>
            <person name="Lalanne C."/>
            <person name="Gautier V."/>
            <person name="Ament-Velasquez S.L."/>
            <person name="Kruys A."/>
            <person name="Hutchinson M.I."/>
            <person name="Powell A.J."/>
            <person name="Barry K."/>
            <person name="Miller A.N."/>
            <person name="Grigoriev I.V."/>
            <person name="Debuchy R."/>
            <person name="Gladieux P."/>
            <person name="Hiltunen Thoren M."/>
            <person name="Johannesson H."/>
        </authorList>
    </citation>
    <scope>NUCLEOTIDE SEQUENCE</scope>
    <source>
        <strain evidence="7">PSN293</strain>
    </source>
</reference>
<dbReference type="SUPFAM" id="SSF51905">
    <property type="entry name" value="FAD/NAD(P)-binding domain"/>
    <property type="match status" value="1"/>
</dbReference>
<name>A0AAN6YDI6_9PEZI</name>
<evidence type="ECO:0000313" key="8">
    <source>
        <dbReference type="Proteomes" id="UP001301769"/>
    </source>
</evidence>
<comment type="similarity">
    <text evidence="1">Belongs to the FMO family.</text>
</comment>
<keyword evidence="6" id="KW-0472">Membrane</keyword>
<dbReference type="GO" id="GO:0050660">
    <property type="term" value="F:flavin adenine dinucleotide binding"/>
    <property type="evidence" value="ECO:0007669"/>
    <property type="project" value="InterPro"/>
</dbReference>